<protein>
    <submittedName>
        <fullName evidence="1">Uncharacterized protein</fullName>
    </submittedName>
</protein>
<dbReference type="RefSeq" id="WP_188822579.1">
    <property type="nucleotide sequence ID" value="NZ_BMLK01000025.1"/>
</dbReference>
<proteinExistence type="predicted"/>
<keyword evidence="2" id="KW-1185">Reference proteome</keyword>
<sequence length="74" mass="8372">MHTISNTAQADNTAYFAACTRAQHRARSSYFTQYVITDREVGYIAVDEGDYSPMPMEMIDRVVYAVTGKLDDEL</sequence>
<dbReference type="EMBL" id="BMLK01000025">
    <property type="protein sequence ID" value="GGN59283.1"/>
    <property type="molecule type" value="Genomic_DNA"/>
</dbReference>
<gene>
    <name evidence="1" type="ORF">GCM10011349_39680</name>
</gene>
<dbReference type="Proteomes" id="UP000605099">
    <property type="component" value="Unassembled WGS sequence"/>
</dbReference>
<evidence type="ECO:0000313" key="1">
    <source>
        <dbReference type="EMBL" id="GGN59283.1"/>
    </source>
</evidence>
<comment type="caution">
    <text evidence="1">The sequence shown here is derived from an EMBL/GenBank/DDBJ whole genome shotgun (WGS) entry which is preliminary data.</text>
</comment>
<accession>A0ABQ2JZ88</accession>
<name>A0ABQ2JZ88_9SPHN</name>
<organism evidence="1 2">
    <name type="scientific">Novosphingobium indicum</name>
    <dbReference type="NCBI Taxonomy" id="462949"/>
    <lineage>
        <taxon>Bacteria</taxon>
        <taxon>Pseudomonadati</taxon>
        <taxon>Pseudomonadota</taxon>
        <taxon>Alphaproteobacteria</taxon>
        <taxon>Sphingomonadales</taxon>
        <taxon>Sphingomonadaceae</taxon>
        <taxon>Novosphingobium</taxon>
    </lineage>
</organism>
<reference evidence="2" key="1">
    <citation type="journal article" date="2019" name="Int. J. Syst. Evol. Microbiol.">
        <title>The Global Catalogue of Microorganisms (GCM) 10K type strain sequencing project: providing services to taxonomists for standard genome sequencing and annotation.</title>
        <authorList>
            <consortium name="The Broad Institute Genomics Platform"/>
            <consortium name="The Broad Institute Genome Sequencing Center for Infectious Disease"/>
            <person name="Wu L."/>
            <person name="Ma J."/>
        </authorList>
    </citation>
    <scope>NUCLEOTIDE SEQUENCE [LARGE SCALE GENOMIC DNA]</scope>
    <source>
        <strain evidence="2">CGMCC 1.6784</strain>
    </source>
</reference>
<evidence type="ECO:0000313" key="2">
    <source>
        <dbReference type="Proteomes" id="UP000605099"/>
    </source>
</evidence>